<feature type="transmembrane region" description="Helical" evidence="1">
    <location>
        <begin position="72"/>
        <end position="92"/>
    </location>
</feature>
<protein>
    <submittedName>
        <fullName evidence="2">Uncharacterized protein</fullName>
    </submittedName>
</protein>
<dbReference type="AlphaFoldDB" id="M7TKB4"/>
<reference evidence="3" key="1">
    <citation type="journal article" date="2013" name="Genome Announc.">
        <title>Draft genome sequence of the grapevine dieback fungus Eutypa lata UCR-EL1.</title>
        <authorList>
            <person name="Blanco-Ulate B."/>
            <person name="Rolshausen P.E."/>
            <person name="Cantu D."/>
        </authorList>
    </citation>
    <scope>NUCLEOTIDE SEQUENCE [LARGE SCALE GENOMIC DNA]</scope>
    <source>
        <strain evidence="3">UCR-EL1</strain>
    </source>
</reference>
<dbReference type="KEGG" id="ela:UCREL1_5867"/>
<keyword evidence="1" id="KW-0472">Membrane</keyword>
<keyword evidence="1" id="KW-1133">Transmembrane helix</keyword>
<name>M7TKB4_EUTLA</name>
<organism evidence="2 3">
    <name type="scientific">Eutypa lata (strain UCR-EL1)</name>
    <name type="common">Grapevine dieback disease fungus</name>
    <name type="synonym">Eutypa armeniacae</name>
    <dbReference type="NCBI Taxonomy" id="1287681"/>
    <lineage>
        <taxon>Eukaryota</taxon>
        <taxon>Fungi</taxon>
        <taxon>Dikarya</taxon>
        <taxon>Ascomycota</taxon>
        <taxon>Pezizomycotina</taxon>
        <taxon>Sordariomycetes</taxon>
        <taxon>Xylariomycetidae</taxon>
        <taxon>Xylariales</taxon>
        <taxon>Diatrypaceae</taxon>
        <taxon>Eutypa</taxon>
    </lineage>
</organism>
<sequence>MFLQLQWADRHPDADLYGFRGFNKGSGDLFSYVRGRDRVSSLYNLYSIFNFVKKFFIHHTSLILHSIILNPIVRDLVIFNFVVLNSIYDFIIKSLCDLIFNFLVVILLNFDSFVDTFIFVSFVFECLLVDRQLIFDCLFINHQLIFNNYSNNSYAFTSTVPAQVYTTPTVTGPCPVYTTVTTTYIPTTDNYPSLTTTTDSEPYAPTETVYVETPFCGLYGSTSATQYGSVNYFYSLSSCRSDSKSRGYRYIAWDEANHICHYWMDDPRPSFVEDSTSALVFYGTACGNL</sequence>
<keyword evidence="3" id="KW-1185">Reference proteome</keyword>
<evidence type="ECO:0000313" key="3">
    <source>
        <dbReference type="Proteomes" id="UP000012174"/>
    </source>
</evidence>
<proteinExistence type="predicted"/>
<evidence type="ECO:0000313" key="2">
    <source>
        <dbReference type="EMBL" id="EMR67135.1"/>
    </source>
</evidence>
<keyword evidence="1" id="KW-0812">Transmembrane</keyword>
<evidence type="ECO:0000256" key="1">
    <source>
        <dbReference type="SAM" id="Phobius"/>
    </source>
</evidence>
<dbReference type="EMBL" id="KB706516">
    <property type="protein sequence ID" value="EMR67135.1"/>
    <property type="molecule type" value="Genomic_DNA"/>
</dbReference>
<gene>
    <name evidence="2" type="ORF">UCREL1_5867</name>
</gene>
<feature type="transmembrane region" description="Helical" evidence="1">
    <location>
        <begin position="98"/>
        <end position="124"/>
    </location>
</feature>
<dbReference type="HOGENOM" id="CLU_963213_0_0_1"/>
<dbReference type="Proteomes" id="UP000012174">
    <property type="component" value="Unassembled WGS sequence"/>
</dbReference>
<accession>M7TKB4</accession>